<proteinExistence type="predicted"/>
<organism evidence="2 3">
    <name type="scientific">Tetrapyrgos nigripes</name>
    <dbReference type="NCBI Taxonomy" id="182062"/>
    <lineage>
        <taxon>Eukaryota</taxon>
        <taxon>Fungi</taxon>
        <taxon>Dikarya</taxon>
        <taxon>Basidiomycota</taxon>
        <taxon>Agaricomycotina</taxon>
        <taxon>Agaricomycetes</taxon>
        <taxon>Agaricomycetidae</taxon>
        <taxon>Agaricales</taxon>
        <taxon>Marasmiineae</taxon>
        <taxon>Marasmiaceae</taxon>
        <taxon>Tetrapyrgos</taxon>
    </lineage>
</organism>
<evidence type="ECO:0000313" key="3">
    <source>
        <dbReference type="Proteomes" id="UP000559256"/>
    </source>
</evidence>
<feature type="region of interest" description="Disordered" evidence="1">
    <location>
        <begin position="16"/>
        <end position="36"/>
    </location>
</feature>
<name>A0A8H5LUR9_9AGAR</name>
<reference evidence="2 3" key="1">
    <citation type="journal article" date="2020" name="ISME J.">
        <title>Uncovering the hidden diversity of litter-decomposition mechanisms in mushroom-forming fungi.</title>
        <authorList>
            <person name="Floudas D."/>
            <person name="Bentzer J."/>
            <person name="Ahren D."/>
            <person name="Johansson T."/>
            <person name="Persson P."/>
            <person name="Tunlid A."/>
        </authorList>
    </citation>
    <scope>NUCLEOTIDE SEQUENCE [LARGE SCALE GENOMIC DNA]</scope>
    <source>
        <strain evidence="2 3">CBS 291.85</strain>
    </source>
</reference>
<dbReference type="Proteomes" id="UP000559256">
    <property type="component" value="Unassembled WGS sequence"/>
</dbReference>
<sequence>MAGTLIIVLKGVSKKRAYPPGSPNKNVRSKTRRRVQSSDGQELIQSVFAETWAAFYAWECEYARESIKSLSSVLRTTEVLPTASARASSAEDFISAFKGLKLDSGPRPTNNVFTGFATAVCEEFLDDIECINIDIPPPGEGLSSPPYESCTPIKTSIMKGDDSHYMPFIPFADDPGFKFEYHIDRYKYTAWQQHDPDKVHKHCKADIVGVGDGDEFFDLQIITFEAACQLHNIYKLNFEQIDKANVLPLRMLTSDESPGLLDLIPKLSHPRQITKHLMPQNNLQLSPSKLVSRSPRIITSESSKVKVEVSNFISRFCHRLSCSTSYCSRHLDSSSPPLKIPPKLKKFDLSQSAAEACGDNCFLHLHLSGSVSPVYAASKEWTKDDTDILEVVLHSAPDASPCDISIICRKSCQEVFEKRTQMIPDAQVELLLKRDKKRRPVKKRRPAKRRVESFKDSNPYNFTPP</sequence>
<feature type="region of interest" description="Disordered" evidence="1">
    <location>
        <begin position="434"/>
        <end position="465"/>
    </location>
</feature>
<dbReference type="EMBL" id="JAACJM010000011">
    <property type="protein sequence ID" value="KAF5370327.1"/>
    <property type="molecule type" value="Genomic_DNA"/>
</dbReference>
<feature type="compositionally biased region" description="Polar residues" evidence="1">
    <location>
        <begin position="456"/>
        <end position="465"/>
    </location>
</feature>
<feature type="compositionally biased region" description="Basic residues" evidence="1">
    <location>
        <begin position="434"/>
        <end position="448"/>
    </location>
</feature>
<keyword evidence="3" id="KW-1185">Reference proteome</keyword>
<gene>
    <name evidence="2" type="ORF">D9758_006996</name>
</gene>
<dbReference type="AlphaFoldDB" id="A0A8H5LUR9"/>
<accession>A0A8H5LUR9</accession>
<dbReference type="OrthoDB" id="6141102at2759"/>
<evidence type="ECO:0000256" key="1">
    <source>
        <dbReference type="SAM" id="MobiDB-lite"/>
    </source>
</evidence>
<protein>
    <submittedName>
        <fullName evidence="2">Uncharacterized protein</fullName>
    </submittedName>
</protein>
<comment type="caution">
    <text evidence="2">The sequence shown here is derived from an EMBL/GenBank/DDBJ whole genome shotgun (WGS) entry which is preliminary data.</text>
</comment>
<evidence type="ECO:0000313" key="2">
    <source>
        <dbReference type="EMBL" id="KAF5370327.1"/>
    </source>
</evidence>